<sequence length="245" mass="28106">MSDHIPFDIQSEIMKMLPVKSLLRFRSICKQWKSLIQSSDFIAHYRSQQHHLLVSYHDYGPKYVSIADDHTSPQQKVSLTSSVNKMLEYPPRSRIISSCHGLVCFYCNSARKAVIWNISLRKTVTVAVPTLADDVYVTILGFGVCRETSDPKIVKITYIYSWSVDINATCIPSQVDATLRGFRKSGEPVIAIPGERRRVRLAVYEPYSKRIDYLGIDGSLYSFKVYPYMEILFLLDQPDNMVYSE</sequence>
<dbReference type="SMART" id="SM00256">
    <property type="entry name" value="FBOX"/>
    <property type="match status" value="1"/>
</dbReference>
<dbReference type="SUPFAM" id="SSF81383">
    <property type="entry name" value="F-box domain"/>
    <property type="match status" value="1"/>
</dbReference>
<accession>A0A251SHL3</accession>
<evidence type="ECO:0000313" key="2">
    <source>
        <dbReference type="EMBL" id="KAF5764853.1"/>
    </source>
</evidence>
<dbReference type="PROSITE" id="PS50181">
    <property type="entry name" value="FBOX"/>
    <property type="match status" value="1"/>
</dbReference>
<dbReference type="InterPro" id="IPR036047">
    <property type="entry name" value="F-box-like_dom_sf"/>
</dbReference>
<feature type="domain" description="F-box" evidence="1">
    <location>
        <begin position="1"/>
        <end position="45"/>
    </location>
</feature>
<protein>
    <submittedName>
        <fullName evidence="2 3">F-box domain-containing protein</fullName>
    </submittedName>
</protein>
<reference evidence="2" key="3">
    <citation type="submission" date="2020-06" db="EMBL/GenBank/DDBJ databases">
        <title>Helianthus annuus Genome sequencing and assembly Release 2.</title>
        <authorList>
            <person name="Gouzy J."/>
            <person name="Langlade N."/>
            <person name="Munos S."/>
        </authorList>
    </citation>
    <scope>NUCLEOTIDE SEQUENCE</scope>
    <source>
        <tissue evidence="2">Leaves</tissue>
    </source>
</reference>
<reference evidence="3" key="2">
    <citation type="submission" date="2017-02" db="EMBL/GenBank/DDBJ databases">
        <title>Sunflower complete genome.</title>
        <authorList>
            <person name="Langlade N."/>
            <person name="Munos S."/>
        </authorList>
    </citation>
    <scope>NUCLEOTIDE SEQUENCE [LARGE SCALE GENOMIC DNA]</scope>
    <source>
        <tissue evidence="3">Leaves</tissue>
    </source>
</reference>
<reference evidence="2 4" key="1">
    <citation type="journal article" date="2017" name="Nature">
        <title>The sunflower genome provides insights into oil metabolism, flowering and Asterid evolution.</title>
        <authorList>
            <person name="Badouin H."/>
            <person name="Gouzy J."/>
            <person name="Grassa C.J."/>
            <person name="Murat F."/>
            <person name="Staton S.E."/>
            <person name="Cottret L."/>
            <person name="Lelandais-Briere C."/>
            <person name="Owens G.L."/>
            <person name="Carrere S."/>
            <person name="Mayjonade B."/>
            <person name="Legrand L."/>
            <person name="Gill N."/>
            <person name="Kane N.C."/>
            <person name="Bowers J.E."/>
            <person name="Hubner S."/>
            <person name="Bellec A."/>
            <person name="Berard A."/>
            <person name="Berges H."/>
            <person name="Blanchet N."/>
            <person name="Boniface M.C."/>
            <person name="Brunel D."/>
            <person name="Catrice O."/>
            <person name="Chaidir N."/>
            <person name="Claudel C."/>
            <person name="Donnadieu C."/>
            <person name="Faraut T."/>
            <person name="Fievet G."/>
            <person name="Helmstetter N."/>
            <person name="King M."/>
            <person name="Knapp S.J."/>
            <person name="Lai Z."/>
            <person name="Le Paslier M.C."/>
            <person name="Lippi Y."/>
            <person name="Lorenzon L."/>
            <person name="Mandel J.R."/>
            <person name="Marage G."/>
            <person name="Marchand G."/>
            <person name="Marquand E."/>
            <person name="Bret-Mestries E."/>
            <person name="Morien E."/>
            <person name="Nambeesan S."/>
            <person name="Nguyen T."/>
            <person name="Pegot-Espagnet P."/>
            <person name="Pouilly N."/>
            <person name="Raftis F."/>
            <person name="Sallet E."/>
            <person name="Schiex T."/>
            <person name="Thomas J."/>
            <person name="Vandecasteele C."/>
            <person name="Vares D."/>
            <person name="Vear F."/>
            <person name="Vautrin S."/>
            <person name="Crespi M."/>
            <person name="Mangin B."/>
            <person name="Burke J.M."/>
            <person name="Salse J."/>
            <person name="Munos S."/>
            <person name="Vincourt P."/>
            <person name="Rieseberg L.H."/>
            <person name="Langlade N.B."/>
        </authorList>
    </citation>
    <scope>NUCLEOTIDE SEQUENCE [LARGE SCALE GENOMIC DNA]</scope>
    <source>
        <strain evidence="4">cv. SF193</strain>
        <tissue evidence="2">Leaves</tissue>
    </source>
</reference>
<gene>
    <name evidence="3" type="ORF">HannXRQ_Chr14g0444381</name>
    <name evidence="2" type="ORF">HanXRQr2_Chr15g0696861</name>
</gene>
<organism evidence="3 4">
    <name type="scientific">Helianthus annuus</name>
    <name type="common">Common sunflower</name>
    <dbReference type="NCBI Taxonomy" id="4232"/>
    <lineage>
        <taxon>Eukaryota</taxon>
        <taxon>Viridiplantae</taxon>
        <taxon>Streptophyta</taxon>
        <taxon>Embryophyta</taxon>
        <taxon>Tracheophyta</taxon>
        <taxon>Spermatophyta</taxon>
        <taxon>Magnoliopsida</taxon>
        <taxon>eudicotyledons</taxon>
        <taxon>Gunneridae</taxon>
        <taxon>Pentapetalae</taxon>
        <taxon>asterids</taxon>
        <taxon>campanulids</taxon>
        <taxon>Asterales</taxon>
        <taxon>Asteraceae</taxon>
        <taxon>Asteroideae</taxon>
        <taxon>Heliantheae alliance</taxon>
        <taxon>Heliantheae</taxon>
        <taxon>Helianthus</taxon>
    </lineage>
</organism>
<evidence type="ECO:0000313" key="4">
    <source>
        <dbReference type="Proteomes" id="UP000215914"/>
    </source>
</evidence>
<dbReference type="Proteomes" id="UP000215914">
    <property type="component" value="Chromosome 14"/>
</dbReference>
<dbReference type="OrthoDB" id="1924677at2759"/>
<proteinExistence type="predicted"/>
<keyword evidence="4" id="KW-1185">Reference proteome</keyword>
<evidence type="ECO:0000313" key="3">
    <source>
        <dbReference type="EMBL" id="OTF98324.1"/>
    </source>
</evidence>
<dbReference type="AlphaFoldDB" id="A0A251SHL3"/>
<evidence type="ECO:0000259" key="1">
    <source>
        <dbReference type="PROSITE" id="PS50181"/>
    </source>
</evidence>
<dbReference type="Gramene" id="mRNA:HanXRQr2_Chr15g0696861">
    <property type="protein sequence ID" value="CDS:HanXRQr2_Chr15g0696861.1"/>
    <property type="gene ID" value="HanXRQr2_Chr15g0696861"/>
</dbReference>
<dbReference type="InterPro" id="IPR001810">
    <property type="entry name" value="F-box_dom"/>
</dbReference>
<dbReference type="CDD" id="cd22157">
    <property type="entry name" value="F-box_AtFBW1-like"/>
    <property type="match status" value="1"/>
</dbReference>
<dbReference type="InterPro" id="IPR050796">
    <property type="entry name" value="SCF_F-box_component"/>
</dbReference>
<dbReference type="PANTHER" id="PTHR31672:SF10">
    <property type="entry name" value="F-BOX DOMAIN-CONTAINING PROTEIN"/>
    <property type="match status" value="1"/>
</dbReference>
<dbReference type="InParanoid" id="A0A251SHL3"/>
<name>A0A251SHL3_HELAN</name>
<dbReference type="PANTHER" id="PTHR31672">
    <property type="entry name" value="BNACNNG10540D PROTEIN"/>
    <property type="match status" value="1"/>
</dbReference>
<dbReference type="Gene3D" id="1.20.1280.50">
    <property type="match status" value="1"/>
</dbReference>
<dbReference type="EMBL" id="MNCJ02000330">
    <property type="protein sequence ID" value="KAF5764853.1"/>
    <property type="molecule type" value="Genomic_DNA"/>
</dbReference>
<dbReference type="Pfam" id="PF00646">
    <property type="entry name" value="F-box"/>
    <property type="match status" value="1"/>
</dbReference>
<dbReference type="EMBL" id="CM007903">
    <property type="protein sequence ID" value="OTF98324.1"/>
    <property type="molecule type" value="Genomic_DNA"/>
</dbReference>